<protein>
    <recommendedName>
        <fullName evidence="4">YufK family protein</fullName>
    </recommendedName>
</protein>
<accession>A0A4P6UWX8</accession>
<sequence length="187" mass="21132">MKNPYLYSYLPLFSILLFSLSFGIFTVGKLIELFRSIGLYAGMLEFFSDMEIRMLLLFIIFLCFFMLFSALKLVGETVHEIAMLLFSNDSEGQAVKGARLGYVIFFFGGLVSTLAVQSFLLLMIIFALSLFCSFVYTVYKMSQYTSLAGMVGLIVFEILFWAMFLAAVFFACLKLYNGILASLPFAN</sequence>
<dbReference type="Proteomes" id="UP000291151">
    <property type="component" value="Chromosome"/>
</dbReference>
<dbReference type="Pfam" id="PF17328">
    <property type="entry name" value="DUF5366"/>
    <property type="match status" value="1"/>
</dbReference>
<keyword evidence="1" id="KW-0472">Membrane</keyword>
<dbReference type="AlphaFoldDB" id="A0A4P6UWX8"/>
<evidence type="ECO:0008006" key="4">
    <source>
        <dbReference type="Google" id="ProtNLM"/>
    </source>
</evidence>
<feature type="transmembrane region" description="Helical" evidence="1">
    <location>
        <begin position="6"/>
        <end position="31"/>
    </location>
</feature>
<dbReference type="RefSeq" id="WP_208650297.1">
    <property type="nucleotide sequence ID" value="NZ_CP036528.1"/>
</dbReference>
<proteinExistence type="predicted"/>
<evidence type="ECO:0000256" key="1">
    <source>
        <dbReference type="SAM" id="Phobius"/>
    </source>
</evidence>
<evidence type="ECO:0000313" key="3">
    <source>
        <dbReference type="Proteomes" id="UP000291151"/>
    </source>
</evidence>
<dbReference type="InterPro" id="IPR035289">
    <property type="entry name" value="DUF5366"/>
</dbReference>
<feature type="transmembrane region" description="Helical" evidence="1">
    <location>
        <begin position="94"/>
        <end position="112"/>
    </location>
</feature>
<reference evidence="2 3" key="1">
    <citation type="submission" date="2019-02" db="EMBL/GenBank/DDBJ databases">
        <title>Ureibacillus thermophilus.</title>
        <authorList>
            <person name="Sunny J.S."/>
            <person name="Natarajan A."/>
            <person name="Saleena L.M."/>
        </authorList>
    </citation>
    <scope>NUCLEOTIDE SEQUENCE [LARGE SCALE GENOMIC DNA]</scope>
    <source>
        <strain evidence="2 3">LM102</strain>
    </source>
</reference>
<feature type="transmembrane region" description="Helical" evidence="1">
    <location>
        <begin position="52"/>
        <end position="74"/>
    </location>
</feature>
<evidence type="ECO:0000313" key="2">
    <source>
        <dbReference type="EMBL" id="QBK26608.1"/>
    </source>
</evidence>
<dbReference type="KEGG" id="uth:DKZ56_12580"/>
<keyword evidence="1" id="KW-1133">Transmembrane helix</keyword>
<keyword evidence="3" id="KW-1185">Reference proteome</keyword>
<dbReference type="EMBL" id="CP036528">
    <property type="protein sequence ID" value="QBK26608.1"/>
    <property type="molecule type" value="Genomic_DNA"/>
</dbReference>
<keyword evidence="1" id="KW-0812">Transmembrane</keyword>
<feature type="transmembrane region" description="Helical" evidence="1">
    <location>
        <begin position="119"/>
        <end position="139"/>
    </location>
</feature>
<organism evidence="2 3">
    <name type="scientific">Ureibacillus thermophilus</name>
    <dbReference type="NCBI Taxonomy" id="367743"/>
    <lineage>
        <taxon>Bacteria</taxon>
        <taxon>Bacillati</taxon>
        <taxon>Bacillota</taxon>
        <taxon>Bacilli</taxon>
        <taxon>Bacillales</taxon>
        <taxon>Caryophanaceae</taxon>
        <taxon>Ureibacillus</taxon>
    </lineage>
</organism>
<gene>
    <name evidence="2" type="ORF">DKZ56_12580</name>
</gene>
<feature type="transmembrane region" description="Helical" evidence="1">
    <location>
        <begin position="151"/>
        <end position="173"/>
    </location>
</feature>
<name>A0A4P6UWX8_9BACL</name>